<name>A0ABQ6MUD0_9STRA</name>
<evidence type="ECO:0000313" key="2">
    <source>
        <dbReference type="EMBL" id="GMI32725.1"/>
    </source>
</evidence>
<evidence type="ECO:0000256" key="1">
    <source>
        <dbReference type="SAM" id="Phobius"/>
    </source>
</evidence>
<proteinExistence type="predicted"/>
<protein>
    <submittedName>
        <fullName evidence="2">Uncharacterized protein</fullName>
    </submittedName>
</protein>
<keyword evidence="1" id="KW-0812">Transmembrane</keyword>
<feature type="transmembrane region" description="Helical" evidence="1">
    <location>
        <begin position="36"/>
        <end position="56"/>
    </location>
</feature>
<feature type="transmembrane region" description="Helical" evidence="1">
    <location>
        <begin position="12"/>
        <end position="30"/>
    </location>
</feature>
<organism evidence="2 3">
    <name type="scientific">Tetraparma gracilis</name>
    <dbReference type="NCBI Taxonomy" id="2962635"/>
    <lineage>
        <taxon>Eukaryota</taxon>
        <taxon>Sar</taxon>
        <taxon>Stramenopiles</taxon>
        <taxon>Ochrophyta</taxon>
        <taxon>Bolidophyceae</taxon>
        <taxon>Parmales</taxon>
        <taxon>Triparmaceae</taxon>
        <taxon>Tetraparma</taxon>
    </lineage>
</organism>
<dbReference type="Proteomes" id="UP001165060">
    <property type="component" value="Unassembled WGS sequence"/>
</dbReference>
<keyword evidence="3" id="KW-1185">Reference proteome</keyword>
<reference evidence="2 3" key="1">
    <citation type="journal article" date="2023" name="Commun. Biol.">
        <title>Genome analysis of Parmales, the sister group of diatoms, reveals the evolutionary specialization of diatoms from phago-mixotrophs to photoautotrophs.</title>
        <authorList>
            <person name="Ban H."/>
            <person name="Sato S."/>
            <person name="Yoshikawa S."/>
            <person name="Yamada K."/>
            <person name="Nakamura Y."/>
            <person name="Ichinomiya M."/>
            <person name="Sato N."/>
            <person name="Blanc-Mathieu R."/>
            <person name="Endo H."/>
            <person name="Kuwata A."/>
            <person name="Ogata H."/>
        </authorList>
    </citation>
    <scope>NUCLEOTIDE SEQUENCE [LARGE SCALE GENOMIC DNA]</scope>
</reference>
<accession>A0ABQ6MUD0</accession>
<dbReference type="EMBL" id="BRYB01003209">
    <property type="protein sequence ID" value="GMI32725.1"/>
    <property type="molecule type" value="Genomic_DNA"/>
</dbReference>
<evidence type="ECO:0000313" key="3">
    <source>
        <dbReference type="Proteomes" id="UP001165060"/>
    </source>
</evidence>
<comment type="caution">
    <text evidence="2">The sequence shown here is derived from an EMBL/GenBank/DDBJ whole genome shotgun (WGS) entry which is preliminary data.</text>
</comment>
<keyword evidence="1" id="KW-0472">Membrane</keyword>
<dbReference type="PROSITE" id="PS51257">
    <property type="entry name" value="PROKAR_LIPOPROTEIN"/>
    <property type="match status" value="1"/>
</dbReference>
<keyword evidence="1" id="KW-1133">Transmembrane helix</keyword>
<sequence>MPRPSLTSSPAAVACVVVYTALLLLVLPPLSSATTLQFSLILSLPLFTLAVLLATGPGTRRSYLLLVCFSNVLVTGCGWEAWWSCGLLRGLSYSERHDEGGVDNWDENVMNVVATTSMDCWLQVLVFVSSSWIVSGRTKALDPPRSFSRGFLSCIAFAGVLQNCVVTLCLPNTVEGVCRAPLAPLDVDVGIFAVVNGRALSVGNNIMWVFAPWIVYAAVLRVWGGEEEEGEGEGGGEKDGEVLTKALLL</sequence>
<feature type="transmembrane region" description="Helical" evidence="1">
    <location>
        <begin position="63"/>
        <end position="83"/>
    </location>
</feature>
<gene>
    <name evidence="2" type="ORF">TeGR_g43</name>
</gene>